<evidence type="ECO:0000313" key="3">
    <source>
        <dbReference type="Proteomes" id="UP000036850"/>
    </source>
</evidence>
<keyword evidence="1" id="KW-0732">Signal</keyword>
<protein>
    <recommendedName>
        <fullName evidence="4">Adhesin domain-containing protein</fullName>
    </recommendedName>
</protein>
<evidence type="ECO:0000313" key="2">
    <source>
        <dbReference type="EMBL" id="KNC67872.1"/>
    </source>
</evidence>
<dbReference type="OrthoDB" id="5767486at2"/>
<feature type="chain" id="PRO_5005537707" description="Adhesin domain-containing protein" evidence="1">
    <location>
        <begin position="20"/>
        <end position="204"/>
    </location>
</feature>
<dbReference type="Proteomes" id="UP000036850">
    <property type="component" value="Unassembled WGS sequence"/>
</dbReference>
<comment type="caution">
    <text evidence="2">The sequence shown here is derived from an EMBL/GenBank/DDBJ whole genome shotgun (WGS) entry which is preliminary data.</text>
</comment>
<sequence length="204" mass="22465">MKKNLITAALLVLSATAQAKETRTLTHSFELADSTELEIQFPIGKLKTQTHSGKTIEVTIELEPVEHDIDKVTDALEDVQLASRRAGNELSLSLNSKYVKQDWTVKVPESMELDVEVDVGNVKLLGLNNDADVEVGVGNVTIETDAKDFRRVRFDSGVGKTKLSDLPGNAETERNMVGETLRYHGQGEHSLDIEVGVGNIKLRR</sequence>
<dbReference type="EMBL" id="LFZX01000045">
    <property type="protein sequence ID" value="KNC67872.1"/>
    <property type="molecule type" value="Genomic_DNA"/>
</dbReference>
<evidence type="ECO:0000256" key="1">
    <source>
        <dbReference type="SAM" id="SignalP"/>
    </source>
</evidence>
<feature type="signal peptide" evidence="1">
    <location>
        <begin position="1"/>
        <end position="19"/>
    </location>
</feature>
<gene>
    <name evidence="2" type="ORF">AC626_08060</name>
</gene>
<dbReference type="AlphaFoldDB" id="A0A0L0ETQ4"/>
<organism evidence="2 3">
    <name type="scientific">Pseudoalteromonas rubra</name>
    <dbReference type="NCBI Taxonomy" id="43658"/>
    <lineage>
        <taxon>Bacteria</taxon>
        <taxon>Pseudomonadati</taxon>
        <taxon>Pseudomonadota</taxon>
        <taxon>Gammaproteobacteria</taxon>
        <taxon>Alteromonadales</taxon>
        <taxon>Pseudoalteromonadaceae</taxon>
        <taxon>Pseudoalteromonas</taxon>
    </lineage>
</organism>
<accession>A0A0L0ETQ4</accession>
<evidence type="ECO:0008006" key="4">
    <source>
        <dbReference type="Google" id="ProtNLM"/>
    </source>
</evidence>
<name>A0A0L0ETQ4_9GAMM</name>
<dbReference type="PATRIC" id="fig|43658.6.peg.4024"/>
<reference evidence="3" key="1">
    <citation type="submission" date="2015-07" db="EMBL/GenBank/DDBJ databases">
        <title>Draft genome sequence of a Pseudoalteromonas rubra strain, OCN096, isolated from Kaneohe Bay, Oahu, Hawaii.</title>
        <authorList>
            <person name="Beurmann S."/>
            <person name="Ushijima B."/>
            <person name="Belcaid M."/>
            <person name="Callahan S.M."/>
            <person name="Aeby G.S."/>
        </authorList>
    </citation>
    <scope>NUCLEOTIDE SEQUENCE [LARGE SCALE GENOMIC DNA]</scope>
    <source>
        <strain evidence="3">OCN096</strain>
    </source>
</reference>
<proteinExistence type="predicted"/>